<dbReference type="EMBL" id="JAQQFR010000011">
    <property type="protein sequence ID" value="MFL9880187.1"/>
    <property type="molecule type" value="Genomic_DNA"/>
</dbReference>
<dbReference type="Gene3D" id="3.30.70.60">
    <property type="match status" value="1"/>
</dbReference>
<dbReference type="PANTHER" id="PTHR39555:SF1">
    <property type="entry name" value="TYPE IV PILUS INNER MEMBRANE COMPONENT PILO"/>
    <property type="match status" value="1"/>
</dbReference>
<organism evidence="2 3">
    <name type="scientific">Herbaspirillum rhizosphaerae</name>
    <dbReference type="NCBI Taxonomy" id="346179"/>
    <lineage>
        <taxon>Bacteria</taxon>
        <taxon>Pseudomonadati</taxon>
        <taxon>Pseudomonadota</taxon>
        <taxon>Betaproteobacteria</taxon>
        <taxon>Burkholderiales</taxon>
        <taxon>Oxalobacteraceae</taxon>
        <taxon>Herbaspirillum</taxon>
    </lineage>
</organism>
<dbReference type="InterPro" id="IPR014717">
    <property type="entry name" value="Transl_elong_EF1B/ribsomal_bS6"/>
</dbReference>
<accession>A0ABW8ZB77</accession>
<keyword evidence="3" id="KW-1185">Reference proteome</keyword>
<dbReference type="Pfam" id="PF04350">
    <property type="entry name" value="PilO"/>
    <property type="match status" value="1"/>
</dbReference>
<gene>
    <name evidence="2" type="primary">pilO</name>
    <name evidence="2" type="ORF">PQR63_17435</name>
</gene>
<evidence type="ECO:0000313" key="3">
    <source>
        <dbReference type="Proteomes" id="UP001629214"/>
    </source>
</evidence>
<sequence length="208" mass="23232">MISFRPERFLPFGHPADWPRAWQALICFGALALVVLLGWHFHLQPDMARLARYEQEEQALKNTYVAKIKITASLPLLHQQQQQAADALRQVQQPLVAQEERNTLLQDIASAARTHGLLLESIRPGQMEIKPDYTSYAIGMRLSGYYHALGSFAADIAAMPYIVTLNDLQLTVNADGTVVMDVVAVSYHRGTTASDSDENSDVSLRRSQ</sequence>
<keyword evidence="1" id="KW-0472">Membrane</keyword>
<dbReference type="Proteomes" id="UP001629214">
    <property type="component" value="Unassembled WGS sequence"/>
</dbReference>
<evidence type="ECO:0000256" key="1">
    <source>
        <dbReference type="SAM" id="Phobius"/>
    </source>
</evidence>
<feature type="transmembrane region" description="Helical" evidence="1">
    <location>
        <begin position="20"/>
        <end position="39"/>
    </location>
</feature>
<dbReference type="InterPro" id="IPR007445">
    <property type="entry name" value="PilO"/>
</dbReference>
<proteinExistence type="predicted"/>
<reference evidence="2 3" key="1">
    <citation type="journal article" date="2024" name="Chem. Sci.">
        <title>Discovery of megapolipeptins by genome mining of a Burkholderiales bacteria collection.</title>
        <authorList>
            <person name="Paulo B.S."/>
            <person name="Recchia M.J.J."/>
            <person name="Lee S."/>
            <person name="Fergusson C.H."/>
            <person name="Romanowski S.B."/>
            <person name="Hernandez A."/>
            <person name="Krull N."/>
            <person name="Liu D.Y."/>
            <person name="Cavanagh H."/>
            <person name="Bos A."/>
            <person name="Gray C.A."/>
            <person name="Murphy B.T."/>
            <person name="Linington R.G."/>
            <person name="Eustaquio A.S."/>
        </authorList>
    </citation>
    <scope>NUCLEOTIDE SEQUENCE [LARGE SCALE GENOMIC DNA]</scope>
    <source>
        <strain evidence="2 3">RL21-008-BIB-B</strain>
    </source>
</reference>
<protein>
    <submittedName>
        <fullName evidence="2">Type 4a pilus biogenesis protein PilO</fullName>
    </submittedName>
</protein>
<keyword evidence="1" id="KW-1133">Transmembrane helix</keyword>
<dbReference type="RefSeq" id="WP_408169251.1">
    <property type="nucleotide sequence ID" value="NZ_JAQQFR010000011.1"/>
</dbReference>
<dbReference type="PANTHER" id="PTHR39555">
    <property type="entry name" value="FIMBRIAL ASSEMBLY PROTEIN PILO-LIKE PROTEIN-RELATED"/>
    <property type="match status" value="1"/>
</dbReference>
<keyword evidence="1" id="KW-0812">Transmembrane</keyword>
<evidence type="ECO:0000313" key="2">
    <source>
        <dbReference type="EMBL" id="MFL9880187.1"/>
    </source>
</evidence>
<comment type="caution">
    <text evidence="2">The sequence shown here is derived from an EMBL/GenBank/DDBJ whole genome shotgun (WGS) entry which is preliminary data.</text>
</comment>
<name>A0ABW8ZB77_9BURK</name>